<comment type="similarity">
    <text evidence="1">Belongs to the sigma-54 factor family.</text>
</comment>
<dbReference type="AlphaFoldDB" id="A0A6I4VQE0"/>
<keyword evidence="7" id="KW-0238">DNA-binding</keyword>
<dbReference type="PROSITE" id="PS00718">
    <property type="entry name" value="SIGMA54_2"/>
    <property type="match status" value="1"/>
</dbReference>
<evidence type="ECO:0000259" key="9">
    <source>
        <dbReference type="Pfam" id="PF04552"/>
    </source>
</evidence>
<keyword evidence="6" id="KW-0731">Sigma factor</keyword>
<dbReference type="GO" id="GO:0016987">
    <property type="term" value="F:sigma factor activity"/>
    <property type="evidence" value="ECO:0007669"/>
    <property type="project" value="UniProtKB-KW"/>
</dbReference>
<keyword evidence="5" id="KW-0805">Transcription regulation</keyword>
<dbReference type="Gene3D" id="1.10.10.1330">
    <property type="entry name" value="RNA polymerase sigma-54 factor, core-binding domain"/>
    <property type="match status" value="1"/>
</dbReference>
<protein>
    <submittedName>
        <fullName evidence="11">RNA polymerase factor sigma-54</fullName>
    </submittedName>
</protein>
<dbReference type="Pfam" id="PF04963">
    <property type="entry name" value="Sigma54_CBD"/>
    <property type="match status" value="1"/>
</dbReference>
<dbReference type="PRINTS" id="PR00045">
    <property type="entry name" value="SIGMA54FCT"/>
</dbReference>
<dbReference type="EMBL" id="WUUL01000003">
    <property type="protein sequence ID" value="MXQ53303.1"/>
    <property type="molecule type" value="Genomic_DNA"/>
</dbReference>
<dbReference type="RefSeq" id="WP_160800657.1">
    <property type="nucleotide sequence ID" value="NZ_WUUL01000003.1"/>
</dbReference>
<evidence type="ECO:0000256" key="6">
    <source>
        <dbReference type="ARBA" id="ARBA00023082"/>
    </source>
</evidence>
<evidence type="ECO:0000256" key="4">
    <source>
        <dbReference type="ARBA" id="ARBA00022695"/>
    </source>
</evidence>
<gene>
    <name evidence="11" type="primary">rpoN</name>
    <name evidence="11" type="ORF">GSM42_06060</name>
</gene>
<evidence type="ECO:0000256" key="2">
    <source>
        <dbReference type="ARBA" id="ARBA00022478"/>
    </source>
</evidence>
<dbReference type="InterPro" id="IPR007046">
    <property type="entry name" value="RNA_pol_sigma_54_core-bd"/>
</dbReference>
<dbReference type="PANTHER" id="PTHR32248">
    <property type="entry name" value="RNA POLYMERASE SIGMA-54 FACTOR"/>
    <property type="match status" value="1"/>
</dbReference>
<sequence>MSLHVGYQLNQHQQTKLAITPEMRQAIRILQLSTEELTKFIQEQKMENPMLETEDSTDREVEELEDWFHYVEKGERETGTLQLHRAETTWENTTSNQKSLMEHLEEQLRFIPLDESQRNICLALIGNLNEQGYLDIDSSFFCKQFKIEERKFEACLSIIQSLDPIGNGSRTLAEYLEIQLRHKSPLNEVAIEIAQHYLPEVANGSWKKIAKELGVDIQKIQHAVDVIKRCNPRPNSSYSTTPLSYVYPDVIIRQNNDRFEILFHEAATPRIQINTTYLRLMKNSYGETVNHYLKNRYQSALWLMKGIEQRNQTIYRITEIILHQQMDFFKHGTSFLKPLTLKQVSEEIELHLSTVSRATQNKYMQTPHGLFPFRFFFQSGLSQELASHTVKNKLQKMIQQETKTSPLSDQKLANLLKEEGIPISRRTVTKYREKMGIPSSASRKQYASR</sequence>
<dbReference type="InterPro" id="IPR007634">
    <property type="entry name" value="RNA_pol_sigma_54_DNA-bd"/>
</dbReference>
<feature type="domain" description="RNA polymerase sigma factor 54 core-binding" evidence="10">
    <location>
        <begin position="90"/>
        <end position="277"/>
    </location>
</feature>
<dbReference type="Gene3D" id="1.10.10.60">
    <property type="entry name" value="Homeodomain-like"/>
    <property type="match status" value="1"/>
</dbReference>
<dbReference type="GO" id="GO:0006352">
    <property type="term" value="P:DNA-templated transcription initiation"/>
    <property type="evidence" value="ECO:0007669"/>
    <property type="project" value="InterPro"/>
</dbReference>
<evidence type="ECO:0000256" key="7">
    <source>
        <dbReference type="ARBA" id="ARBA00023125"/>
    </source>
</evidence>
<name>A0A6I4VQE0_9BACL</name>
<evidence type="ECO:0000259" key="10">
    <source>
        <dbReference type="Pfam" id="PF04963"/>
    </source>
</evidence>
<evidence type="ECO:0000313" key="11">
    <source>
        <dbReference type="EMBL" id="MXQ53303.1"/>
    </source>
</evidence>
<dbReference type="Pfam" id="PF04552">
    <property type="entry name" value="Sigma54_DBD"/>
    <property type="match status" value="1"/>
</dbReference>
<reference evidence="11 12" key="1">
    <citation type="submission" date="2019-12" db="EMBL/GenBank/DDBJ databases">
        <title>Whole-genome analyses of novel actinobacteria.</title>
        <authorList>
            <person name="Sahin N."/>
            <person name="Saygin H."/>
        </authorList>
    </citation>
    <scope>NUCLEOTIDE SEQUENCE [LARGE SCALE GENOMIC DNA]</scope>
    <source>
        <strain evidence="11 12">KC615</strain>
    </source>
</reference>
<evidence type="ECO:0000256" key="5">
    <source>
        <dbReference type="ARBA" id="ARBA00023015"/>
    </source>
</evidence>
<dbReference type="NCBIfam" id="TIGR02395">
    <property type="entry name" value="rpoN_sigma"/>
    <property type="match status" value="1"/>
</dbReference>
<dbReference type="PROSITE" id="PS50044">
    <property type="entry name" value="SIGMA54_3"/>
    <property type="match status" value="1"/>
</dbReference>
<evidence type="ECO:0000256" key="3">
    <source>
        <dbReference type="ARBA" id="ARBA00022679"/>
    </source>
</evidence>
<keyword evidence="8" id="KW-0804">Transcription</keyword>
<evidence type="ECO:0000256" key="8">
    <source>
        <dbReference type="ARBA" id="ARBA00023163"/>
    </source>
</evidence>
<feature type="domain" description="RNA polymerase sigma factor 54 DNA-binding" evidence="9">
    <location>
        <begin position="291"/>
        <end position="445"/>
    </location>
</feature>
<dbReference type="GO" id="GO:0001216">
    <property type="term" value="F:DNA-binding transcription activator activity"/>
    <property type="evidence" value="ECO:0007669"/>
    <property type="project" value="InterPro"/>
</dbReference>
<dbReference type="PIRSF" id="PIRSF000774">
    <property type="entry name" value="RpoN"/>
    <property type="match status" value="1"/>
</dbReference>
<evidence type="ECO:0000256" key="1">
    <source>
        <dbReference type="ARBA" id="ARBA00008798"/>
    </source>
</evidence>
<proteinExistence type="inferred from homology"/>
<evidence type="ECO:0000313" key="12">
    <source>
        <dbReference type="Proteomes" id="UP000430692"/>
    </source>
</evidence>
<keyword evidence="3" id="KW-0808">Transferase</keyword>
<accession>A0A6I4VQE0</accession>
<comment type="caution">
    <text evidence="11">The sequence shown here is derived from an EMBL/GenBank/DDBJ whole genome shotgun (WGS) entry which is preliminary data.</text>
</comment>
<dbReference type="InterPro" id="IPR000394">
    <property type="entry name" value="RNA_pol_sigma_54"/>
</dbReference>
<organism evidence="11 12">
    <name type="scientific">Shimazuella alba</name>
    <dbReference type="NCBI Taxonomy" id="2690964"/>
    <lineage>
        <taxon>Bacteria</taxon>
        <taxon>Bacillati</taxon>
        <taxon>Bacillota</taxon>
        <taxon>Bacilli</taxon>
        <taxon>Bacillales</taxon>
        <taxon>Thermoactinomycetaceae</taxon>
        <taxon>Shimazuella</taxon>
    </lineage>
</organism>
<dbReference type="InterPro" id="IPR038709">
    <property type="entry name" value="RpoN_core-bd_sf"/>
</dbReference>
<dbReference type="PANTHER" id="PTHR32248:SF4">
    <property type="entry name" value="RNA POLYMERASE SIGMA-54 FACTOR"/>
    <property type="match status" value="1"/>
</dbReference>
<keyword evidence="4" id="KW-0548">Nucleotidyltransferase</keyword>
<dbReference type="GO" id="GO:0016779">
    <property type="term" value="F:nucleotidyltransferase activity"/>
    <property type="evidence" value="ECO:0007669"/>
    <property type="project" value="UniProtKB-KW"/>
</dbReference>
<dbReference type="Proteomes" id="UP000430692">
    <property type="component" value="Unassembled WGS sequence"/>
</dbReference>
<keyword evidence="12" id="KW-1185">Reference proteome</keyword>
<dbReference type="GO" id="GO:0003677">
    <property type="term" value="F:DNA binding"/>
    <property type="evidence" value="ECO:0007669"/>
    <property type="project" value="UniProtKB-KW"/>
</dbReference>
<keyword evidence="2" id="KW-0240">DNA-directed RNA polymerase</keyword>
<dbReference type="GO" id="GO:0000428">
    <property type="term" value="C:DNA-directed RNA polymerase complex"/>
    <property type="evidence" value="ECO:0007669"/>
    <property type="project" value="UniProtKB-KW"/>
</dbReference>
<dbReference type="Pfam" id="PF00309">
    <property type="entry name" value="Sigma54_AID"/>
    <property type="match status" value="1"/>
</dbReference>